<dbReference type="Pfam" id="PF00708">
    <property type="entry name" value="Acylphosphatase"/>
    <property type="match status" value="1"/>
</dbReference>
<dbReference type="EC" id="3.6.1.7" evidence="2 5"/>
<feature type="active site" evidence="5">
    <location>
        <position position="36"/>
    </location>
</feature>
<dbReference type="Proteomes" id="UP000182584">
    <property type="component" value="Unassembled WGS sequence"/>
</dbReference>
<evidence type="ECO:0000313" key="9">
    <source>
        <dbReference type="Proteomes" id="UP000182584"/>
    </source>
</evidence>
<protein>
    <recommendedName>
        <fullName evidence="3 5">acylphosphatase</fullName>
        <ecNumber evidence="2 5">3.6.1.7</ecNumber>
    </recommendedName>
</protein>
<evidence type="ECO:0000256" key="6">
    <source>
        <dbReference type="RuleBase" id="RU004168"/>
    </source>
</evidence>
<proteinExistence type="inferred from homology"/>
<dbReference type="eggNOG" id="COG1254">
    <property type="taxonomic scope" value="Bacteria"/>
</dbReference>
<evidence type="ECO:0000256" key="4">
    <source>
        <dbReference type="ARBA" id="ARBA00047645"/>
    </source>
</evidence>
<sequence length="88" mass="10185">MVRKEMIFYGGVQGVGFRYTAYHIANSIGLTGFVHNEWDGSVKAQLQGDEEAIDLFLDKIGRGRYISIDRIEQRDMPIDEDERTFRIE</sequence>
<dbReference type="SUPFAM" id="SSF54975">
    <property type="entry name" value="Acylphosphatase/BLUF domain-like"/>
    <property type="match status" value="1"/>
</dbReference>
<evidence type="ECO:0000256" key="1">
    <source>
        <dbReference type="ARBA" id="ARBA00005614"/>
    </source>
</evidence>
<comment type="similarity">
    <text evidence="1 6">Belongs to the acylphosphatase family.</text>
</comment>
<evidence type="ECO:0000256" key="5">
    <source>
        <dbReference type="PROSITE-ProRule" id="PRU00520"/>
    </source>
</evidence>
<dbReference type="PROSITE" id="PS51160">
    <property type="entry name" value="ACYLPHOSPHATASE_3"/>
    <property type="match status" value="1"/>
</dbReference>
<dbReference type="PANTHER" id="PTHR47268:SF4">
    <property type="entry name" value="ACYLPHOSPHATASE"/>
    <property type="match status" value="1"/>
</dbReference>
<dbReference type="OrthoDB" id="9808093at2"/>
<reference evidence="8 9" key="1">
    <citation type="submission" date="2016-10" db="EMBL/GenBank/DDBJ databases">
        <authorList>
            <person name="de Groot N.N."/>
        </authorList>
    </citation>
    <scope>NUCLEOTIDE SEQUENCE [LARGE SCALE GENOMIC DNA]</scope>
    <source>
        <strain evidence="8 9">AR40</strain>
    </source>
</reference>
<evidence type="ECO:0000259" key="7">
    <source>
        <dbReference type="PROSITE" id="PS51160"/>
    </source>
</evidence>
<dbReference type="Gene3D" id="3.30.70.100">
    <property type="match status" value="1"/>
</dbReference>
<dbReference type="AlphaFoldDB" id="A0A1H9X5M2"/>
<feature type="domain" description="Acylphosphatase-like" evidence="7">
    <location>
        <begin position="3"/>
        <end position="88"/>
    </location>
</feature>
<dbReference type="PANTHER" id="PTHR47268">
    <property type="entry name" value="ACYLPHOSPHATASE"/>
    <property type="match status" value="1"/>
</dbReference>
<evidence type="ECO:0000256" key="3">
    <source>
        <dbReference type="ARBA" id="ARBA00015991"/>
    </source>
</evidence>
<dbReference type="EMBL" id="FOGJ01000044">
    <property type="protein sequence ID" value="SES41379.1"/>
    <property type="molecule type" value="Genomic_DNA"/>
</dbReference>
<evidence type="ECO:0000256" key="2">
    <source>
        <dbReference type="ARBA" id="ARBA00012150"/>
    </source>
</evidence>
<keyword evidence="5" id="KW-0378">Hydrolase</keyword>
<organism evidence="8 9">
    <name type="scientific">Butyrivibrio fibrisolvens</name>
    <dbReference type="NCBI Taxonomy" id="831"/>
    <lineage>
        <taxon>Bacteria</taxon>
        <taxon>Bacillati</taxon>
        <taxon>Bacillota</taxon>
        <taxon>Clostridia</taxon>
        <taxon>Lachnospirales</taxon>
        <taxon>Lachnospiraceae</taxon>
        <taxon>Butyrivibrio</taxon>
    </lineage>
</organism>
<dbReference type="InterPro" id="IPR001792">
    <property type="entry name" value="Acylphosphatase-like_dom"/>
</dbReference>
<name>A0A1H9X5M2_BUTFI</name>
<dbReference type="InterPro" id="IPR020456">
    <property type="entry name" value="Acylphosphatase"/>
</dbReference>
<dbReference type="GO" id="GO:0003998">
    <property type="term" value="F:acylphosphatase activity"/>
    <property type="evidence" value="ECO:0007669"/>
    <property type="project" value="UniProtKB-EC"/>
</dbReference>
<comment type="catalytic activity">
    <reaction evidence="4 5">
        <text>an acyl phosphate + H2O = a carboxylate + phosphate + H(+)</text>
        <dbReference type="Rhea" id="RHEA:14965"/>
        <dbReference type="ChEBI" id="CHEBI:15377"/>
        <dbReference type="ChEBI" id="CHEBI:15378"/>
        <dbReference type="ChEBI" id="CHEBI:29067"/>
        <dbReference type="ChEBI" id="CHEBI:43474"/>
        <dbReference type="ChEBI" id="CHEBI:59918"/>
        <dbReference type="EC" id="3.6.1.7"/>
    </reaction>
</comment>
<dbReference type="RefSeq" id="WP_074758917.1">
    <property type="nucleotide sequence ID" value="NZ_FOGJ01000044.1"/>
</dbReference>
<evidence type="ECO:0000313" key="8">
    <source>
        <dbReference type="EMBL" id="SES41379.1"/>
    </source>
</evidence>
<gene>
    <name evidence="8" type="ORF">SAMN04487884_1447</name>
</gene>
<feature type="active site" evidence="5">
    <location>
        <position position="18"/>
    </location>
</feature>
<dbReference type="InterPro" id="IPR036046">
    <property type="entry name" value="Acylphosphatase-like_dom_sf"/>
</dbReference>
<accession>A0A1H9X5M2</accession>